<feature type="transmembrane region" description="Helical" evidence="1">
    <location>
        <begin position="43"/>
        <end position="64"/>
    </location>
</feature>
<keyword evidence="1" id="KW-1133">Transmembrane helix</keyword>
<gene>
    <name evidence="2" type="ORF">US42_C0001G0074</name>
</gene>
<dbReference type="PANTHER" id="PTHR36007">
    <property type="entry name" value="TRANSPORT PROTEIN-RELATED"/>
    <property type="match status" value="1"/>
</dbReference>
<feature type="transmembrane region" description="Helical" evidence="1">
    <location>
        <begin position="12"/>
        <end position="31"/>
    </location>
</feature>
<dbReference type="AlphaFoldDB" id="A0A0G0GAU1"/>
<dbReference type="Pfam" id="PF06695">
    <property type="entry name" value="Sm_multidrug_ex"/>
    <property type="match status" value="1"/>
</dbReference>
<sequence length="166" mass="18722">MNFIELFSSINSSWVTFFIAMLPIAELRVAIPVAIEIYKLNPWWVFFVSIIGNMVPVTIILLLVPKIHNWLLKQKVIGKMFDYFLTRAENKFKNDFNKWGLVGLAIFVGIPLPMTGVWTGALAAFVFNIPFKKSWPTIFAGVIIAGIAVLLITLFAGASLRWLFGI</sequence>
<evidence type="ECO:0000313" key="2">
    <source>
        <dbReference type="EMBL" id="KKQ28223.1"/>
    </source>
</evidence>
<keyword evidence="1" id="KW-0472">Membrane</keyword>
<dbReference type="PANTHER" id="PTHR36007:SF2">
    <property type="entry name" value="TRANSPORT PROTEIN-RELATED"/>
    <property type="match status" value="1"/>
</dbReference>
<name>A0A0G0GAU1_9BACT</name>
<organism evidence="2 3">
    <name type="scientific">Candidatus Magasanikbacteria bacterium GW2011_GWC2_37_14</name>
    <dbReference type="NCBI Taxonomy" id="1619046"/>
    <lineage>
        <taxon>Bacteria</taxon>
        <taxon>Candidatus Magasanikiibacteriota</taxon>
    </lineage>
</organism>
<reference evidence="2 3" key="1">
    <citation type="journal article" date="2015" name="Nature">
        <title>rRNA introns, odd ribosomes, and small enigmatic genomes across a large radiation of phyla.</title>
        <authorList>
            <person name="Brown C.T."/>
            <person name="Hug L.A."/>
            <person name="Thomas B.C."/>
            <person name="Sharon I."/>
            <person name="Castelle C.J."/>
            <person name="Singh A."/>
            <person name="Wilkins M.J."/>
            <person name="Williams K.H."/>
            <person name="Banfield J.F."/>
        </authorList>
    </citation>
    <scope>NUCLEOTIDE SEQUENCE [LARGE SCALE GENOMIC DNA]</scope>
</reference>
<dbReference type="EMBL" id="LBSX01000001">
    <property type="protein sequence ID" value="KKQ28223.1"/>
    <property type="molecule type" value="Genomic_DNA"/>
</dbReference>
<accession>A0A0G0GAU1</accession>
<dbReference type="InterPro" id="IPR009577">
    <property type="entry name" value="Sm_multidrug_ex"/>
</dbReference>
<comment type="caution">
    <text evidence="2">The sequence shown here is derived from an EMBL/GenBank/DDBJ whole genome shotgun (WGS) entry which is preliminary data.</text>
</comment>
<evidence type="ECO:0008006" key="4">
    <source>
        <dbReference type="Google" id="ProtNLM"/>
    </source>
</evidence>
<dbReference type="Proteomes" id="UP000034849">
    <property type="component" value="Unassembled WGS sequence"/>
</dbReference>
<keyword evidence="1" id="KW-0812">Transmembrane</keyword>
<proteinExistence type="predicted"/>
<dbReference type="STRING" id="1619046.US42_C0001G0074"/>
<evidence type="ECO:0000313" key="3">
    <source>
        <dbReference type="Proteomes" id="UP000034849"/>
    </source>
</evidence>
<feature type="transmembrane region" description="Helical" evidence="1">
    <location>
        <begin position="138"/>
        <end position="164"/>
    </location>
</feature>
<feature type="transmembrane region" description="Helical" evidence="1">
    <location>
        <begin position="101"/>
        <end position="126"/>
    </location>
</feature>
<evidence type="ECO:0000256" key="1">
    <source>
        <dbReference type="SAM" id="Phobius"/>
    </source>
</evidence>
<protein>
    <recommendedName>
        <fullName evidence="4">Small multi-drug export protein</fullName>
    </recommendedName>
</protein>